<evidence type="ECO:0000313" key="4">
    <source>
        <dbReference type="Proteomes" id="UP000317422"/>
    </source>
</evidence>
<dbReference type="GO" id="GO:0010181">
    <property type="term" value="F:FMN binding"/>
    <property type="evidence" value="ECO:0007669"/>
    <property type="project" value="InterPro"/>
</dbReference>
<comment type="caution">
    <text evidence="3">The sequence shown here is derived from an EMBL/GenBank/DDBJ whole genome shotgun (WGS) entry which is preliminary data.</text>
</comment>
<proteinExistence type="predicted"/>
<dbReference type="SMART" id="SM00903">
    <property type="entry name" value="Flavin_Reduct"/>
    <property type="match status" value="1"/>
</dbReference>
<evidence type="ECO:0000259" key="2">
    <source>
        <dbReference type="SMART" id="SM00903"/>
    </source>
</evidence>
<dbReference type="GO" id="GO:0042602">
    <property type="term" value="F:riboflavin reductase (NADPH) activity"/>
    <property type="evidence" value="ECO:0007669"/>
    <property type="project" value="TreeGrafter"/>
</dbReference>
<dbReference type="GO" id="GO:0006208">
    <property type="term" value="P:pyrimidine nucleobase catabolic process"/>
    <property type="evidence" value="ECO:0007669"/>
    <property type="project" value="TreeGrafter"/>
</dbReference>
<dbReference type="Pfam" id="PF01613">
    <property type="entry name" value="Flavin_Reduct"/>
    <property type="match status" value="1"/>
</dbReference>
<keyword evidence="4" id="KW-1185">Reference proteome</keyword>
<evidence type="ECO:0000313" key="3">
    <source>
        <dbReference type="EMBL" id="TQN28295.1"/>
    </source>
</evidence>
<dbReference type="Proteomes" id="UP000317422">
    <property type="component" value="Unassembled WGS sequence"/>
</dbReference>
<gene>
    <name evidence="3" type="ORF">FHX37_3628</name>
</gene>
<dbReference type="InterPro" id="IPR002563">
    <property type="entry name" value="Flavin_Rdtase-like_dom"/>
</dbReference>
<dbReference type="Gene3D" id="2.30.110.10">
    <property type="entry name" value="Electron Transport, Fmn-binding Protein, Chain A"/>
    <property type="match status" value="1"/>
</dbReference>
<sequence length="174" mass="18549">MAPATGHTASPDIDTRLFRRTMGRFASGVTVVATHGAEGVHAMTANGFLSVSLDPPLVLVSLGRRTRMAATLDESGHYGVSVLAEHQEAYSRLFAGQPTVDVRPEFTEADGIPLLGGALAHVGCRIAERVEAGDHVLYLGRVEYLDSGEGDPLVFYTGGYRVLHATASDEIFTH</sequence>
<accession>A0A543N8Y8</accession>
<dbReference type="InterPro" id="IPR012349">
    <property type="entry name" value="Split_barrel_FMN-bd"/>
</dbReference>
<organism evidence="3 4">
    <name type="scientific">Haloactinospora alba</name>
    <dbReference type="NCBI Taxonomy" id="405555"/>
    <lineage>
        <taxon>Bacteria</taxon>
        <taxon>Bacillati</taxon>
        <taxon>Actinomycetota</taxon>
        <taxon>Actinomycetes</taxon>
        <taxon>Streptosporangiales</taxon>
        <taxon>Nocardiopsidaceae</taxon>
        <taxon>Haloactinospora</taxon>
    </lineage>
</organism>
<dbReference type="EMBL" id="VFQC01000002">
    <property type="protein sequence ID" value="TQN28295.1"/>
    <property type="molecule type" value="Genomic_DNA"/>
</dbReference>
<protein>
    <submittedName>
        <fullName evidence="3">Flavin reductase (DIM6/NTAB) family NADH-FMN oxidoreductase RutF</fullName>
    </submittedName>
</protein>
<dbReference type="AlphaFoldDB" id="A0A543N8Y8"/>
<dbReference type="RefSeq" id="WP_141925364.1">
    <property type="nucleotide sequence ID" value="NZ_VFQC01000002.1"/>
</dbReference>
<keyword evidence="1" id="KW-0560">Oxidoreductase</keyword>
<dbReference type="PANTHER" id="PTHR30466:SF1">
    <property type="entry name" value="FMN REDUCTASE (NADH) RUTF"/>
    <property type="match status" value="1"/>
</dbReference>
<dbReference type="OrthoDB" id="9792858at2"/>
<dbReference type="InterPro" id="IPR050268">
    <property type="entry name" value="NADH-dep_flavin_reductase"/>
</dbReference>
<feature type="domain" description="Flavin reductase like" evidence="2">
    <location>
        <begin position="22"/>
        <end position="162"/>
    </location>
</feature>
<dbReference type="SUPFAM" id="SSF50475">
    <property type="entry name" value="FMN-binding split barrel"/>
    <property type="match status" value="1"/>
</dbReference>
<reference evidence="3 4" key="1">
    <citation type="submission" date="2019-06" db="EMBL/GenBank/DDBJ databases">
        <title>Sequencing the genomes of 1000 actinobacteria strains.</title>
        <authorList>
            <person name="Klenk H.-P."/>
        </authorList>
    </citation>
    <scope>NUCLEOTIDE SEQUENCE [LARGE SCALE GENOMIC DNA]</scope>
    <source>
        <strain evidence="3 4">DSM 45015</strain>
    </source>
</reference>
<dbReference type="PANTHER" id="PTHR30466">
    <property type="entry name" value="FLAVIN REDUCTASE"/>
    <property type="match status" value="1"/>
</dbReference>
<evidence type="ECO:0000256" key="1">
    <source>
        <dbReference type="ARBA" id="ARBA00023002"/>
    </source>
</evidence>
<name>A0A543N8Y8_9ACTN</name>